<sequence length="71" mass="8227">MLKSGPMYTTEYFRRFMYTSSAINIYMRSSPWLMTSASIIRSKRKSEETTSDSSLPSFPGQGFQKRKKLIS</sequence>
<proteinExistence type="predicted"/>
<evidence type="ECO:0000313" key="2">
    <source>
        <dbReference type="EMBL" id="KAJ8887867.1"/>
    </source>
</evidence>
<name>A0ABQ9HTZ0_9NEOP</name>
<dbReference type="Proteomes" id="UP001159363">
    <property type="component" value="Chromosome X"/>
</dbReference>
<evidence type="ECO:0000256" key="1">
    <source>
        <dbReference type="SAM" id="MobiDB-lite"/>
    </source>
</evidence>
<feature type="region of interest" description="Disordered" evidence="1">
    <location>
        <begin position="43"/>
        <end position="71"/>
    </location>
</feature>
<accession>A0ABQ9HTZ0</accession>
<dbReference type="EMBL" id="JARBHB010000004">
    <property type="protein sequence ID" value="KAJ8887867.1"/>
    <property type="molecule type" value="Genomic_DNA"/>
</dbReference>
<organism evidence="2 3">
    <name type="scientific">Dryococelus australis</name>
    <dbReference type="NCBI Taxonomy" id="614101"/>
    <lineage>
        <taxon>Eukaryota</taxon>
        <taxon>Metazoa</taxon>
        <taxon>Ecdysozoa</taxon>
        <taxon>Arthropoda</taxon>
        <taxon>Hexapoda</taxon>
        <taxon>Insecta</taxon>
        <taxon>Pterygota</taxon>
        <taxon>Neoptera</taxon>
        <taxon>Polyneoptera</taxon>
        <taxon>Phasmatodea</taxon>
        <taxon>Verophasmatodea</taxon>
        <taxon>Anareolatae</taxon>
        <taxon>Phasmatidae</taxon>
        <taxon>Eurycanthinae</taxon>
        <taxon>Dryococelus</taxon>
    </lineage>
</organism>
<protein>
    <submittedName>
        <fullName evidence="2">Uncharacterized protein</fullName>
    </submittedName>
</protein>
<reference evidence="2 3" key="1">
    <citation type="submission" date="2023-02" db="EMBL/GenBank/DDBJ databases">
        <title>LHISI_Scaffold_Assembly.</title>
        <authorList>
            <person name="Stuart O.P."/>
            <person name="Cleave R."/>
            <person name="Magrath M.J.L."/>
            <person name="Mikheyev A.S."/>
        </authorList>
    </citation>
    <scope>NUCLEOTIDE SEQUENCE [LARGE SCALE GENOMIC DNA]</scope>
    <source>
        <strain evidence="2">Daus_M_001</strain>
        <tissue evidence="2">Leg muscle</tissue>
    </source>
</reference>
<keyword evidence="3" id="KW-1185">Reference proteome</keyword>
<evidence type="ECO:0000313" key="3">
    <source>
        <dbReference type="Proteomes" id="UP001159363"/>
    </source>
</evidence>
<comment type="caution">
    <text evidence="2">The sequence shown here is derived from an EMBL/GenBank/DDBJ whole genome shotgun (WGS) entry which is preliminary data.</text>
</comment>
<gene>
    <name evidence="2" type="ORF">PR048_014085</name>
</gene>